<feature type="compositionally biased region" description="Basic and acidic residues" evidence="4">
    <location>
        <begin position="62"/>
        <end position="84"/>
    </location>
</feature>
<name>A0AAE0WMQ2_9PEZI</name>
<dbReference type="PANTHER" id="PTHR18034">
    <property type="entry name" value="CELL CYCLE CONTROL PROTEIN CWF22-RELATED"/>
    <property type="match status" value="1"/>
</dbReference>
<dbReference type="Proteomes" id="UP001274830">
    <property type="component" value="Unassembled WGS sequence"/>
</dbReference>
<dbReference type="RefSeq" id="XP_064690355.1">
    <property type="nucleotide sequence ID" value="XM_064842147.1"/>
</dbReference>
<evidence type="ECO:0000256" key="1">
    <source>
        <dbReference type="ARBA" id="ARBA00004604"/>
    </source>
</evidence>
<dbReference type="Pfam" id="PF02854">
    <property type="entry name" value="MIF4G"/>
    <property type="match status" value="1"/>
</dbReference>
<dbReference type="EMBL" id="JAUTXT010000019">
    <property type="protein sequence ID" value="KAK3674499.1"/>
    <property type="molecule type" value="Genomic_DNA"/>
</dbReference>
<dbReference type="InterPro" id="IPR050781">
    <property type="entry name" value="CWC22_splicing_factor"/>
</dbReference>
<dbReference type="GO" id="GO:0005730">
    <property type="term" value="C:nucleolus"/>
    <property type="evidence" value="ECO:0007669"/>
    <property type="project" value="UniProtKB-SubCell"/>
</dbReference>
<evidence type="ECO:0000313" key="7">
    <source>
        <dbReference type="Proteomes" id="UP001274830"/>
    </source>
</evidence>
<dbReference type="InterPro" id="IPR003891">
    <property type="entry name" value="Initiation_fac_eIF4g_MI"/>
</dbReference>
<dbReference type="Gene3D" id="1.25.40.180">
    <property type="match status" value="1"/>
</dbReference>
<dbReference type="GeneID" id="89966702"/>
<comment type="caution">
    <text evidence="6">The sequence shown here is derived from an EMBL/GenBank/DDBJ whole genome shotgun (WGS) entry which is preliminary data.</text>
</comment>
<evidence type="ECO:0000256" key="4">
    <source>
        <dbReference type="SAM" id="MobiDB-lite"/>
    </source>
</evidence>
<dbReference type="GO" id="GO:0042274">
    <property type="term" value="P:ribosomal small subunit biogenesis"/>
    <property type="evidence" value="ECO:0007669"/>
    <property type="project" value="TreeGrafter"/>
</dbReference>
<feature type="region of interest" description="Disordered" evidence="4">
    <location>
        <begin position="1"/>
        <end position="297"/>
    </location>
</feature>
<dbReference type="GO" id="GO:0003723">
    <property type="term" value="F:RNA binding"/>
    <property type="evidence" value="ECO:0007669"/>
    <property type="project" value="InterPro"/>
</dbReference>
<feature type="compositionally biased region" description="Acidic residues" evidence="4">
    <location>
        <begin position="225"/>
        <end position="255"/>
    </location>
</feature>
<feature type="region of interest" description="Disordered" evidence="4">
    <location>
        <begin position="578"/>
        <end position="599"/>
    </location>
</feature>
<accession>A0AAE0WMQ2</accession>
<evidence type="ECO:0000313" key="6">
    <source>
        <dbReference type="EMBL" id="KAK3674499.1"/>
    </source>
</evidence>
<keyword evidence="7" id="KW-1185">Reference proteome</keyword>
<dbReference type="SMART" id="SM00544">
    <property type="entry name" value="MA3"/>
    <property type="match status" value="1"/>
</dbReference>
<evidence type="ECO:0000256" key="2">
    <source>
        <dbReference type="ARBA" id="ARBA00006856"/>
    </source>
</evidence>
<dbReference type="PROSITE" id="PS51366">
    <property type="entry name" value="MI"/>
    <property type="match status" value="1"/>
</dbReference>
<dbReference type="InterPro" id="IPR003890">
    <property type="entry name" value="MIF4G-like_typ-3"/>
</dbReference>
<comment type="subcellular location">
    <subcellularLocation>
        <location evidence="1">Nucleus</location>
        <location evidence="1">Nucleolus</location>
    </subcellularLocation>
</comment>
<keyword evidence="3" id="KW-0539">Nucleus</keyword>
<dbReference type="AlphaFoldDB" id="A0AAE0WMQ2"/>
<gene>
    <name evidence="6" type="primary">SGD1</name>
    <name evidence="6" type="ORF">LTR78_005585</name>
</gene>
<feature type="compositionally biased region" description="Basic and acidic residues" evidence="4">
    <location>
        <begin position="22"/>
        <end position="42"/>
    </location>
</feature>
<feature type="compositionally biased region" description="Basic and acidic residues" evidence="4">
    <location>
        <begin position="200"/>
        <end position="210"/>
    </location>
</feature>
<proteinExistence type="inferred from homology"/>
<sequence>MARSNYGGPKLPKTLLDQVGGVEKRGGRDTSRKDRRKAERQAKKGGGVQISATARRVPIRLNNEEPDRSRVDKIRVRPSKDAKPVKSILKSSRRTPAPAPESAVSDDESTAETELEDIGSEDEEEEGEDALSETESDDSFMISRQAAKAGLADEDDEITALERKLGVKSKKSSNEIGDDELDWLVTGSDSEEEGRKKRKRPDEDAKWLRDKRLKMNRVETVSSSEAEEEGSEDALAMDDESDGIENPFSEDEMSDDFGGFESEDDGPSSPKRERENPYVAPVSKGDSTAGATGKYIPPSLRKAATSDEGVLKQLRRQIQGQLNRLSDANLLSILQAVEQIYEKSARQHVTSTLIDLLVGLVTDPAILNDTFLILHAGFVAALYKVVGTDFGAQLVERLVEVLDGYRQADNAEGKQQLNLVAFMSTLYAFQVISSAILFDYIRLFLSELTEDNTELLLRIIRTSDTQLRKDDPTALKDIVLLLQRQVTEAGEANISVRTRYMIDTIRDLKNNRMKTGVANSAVVAEHTTRMRKILGTLNTRPLRASEPLRITLADIRDSSKKGKWWLVGASYHDPAKLASTTAPGATPGSKASGNVDDGYESDTPGHVNLTKAARIQGMNTDIRRLIFINIVGAEDYVDAYQRIQALKLRSKQSAEIPGVLVHCAGVEQGWNPFYGFLARRLCEDGGKGMGKGFQKTLWDSIKKLADDGEGDDDEGRDELSMTKVVILARLYGFLIAHGCLSIAATKTLDYGLLSRPDTKAYVFGNSLLTTVLLQAHKKNDDYAAKLRDIFSATSRAPQMIEGLQLFMSIVVMRADLAKKRREEGFIREGCEIVLDVLRKVSEESVKGRMQGDGSEEE</sequence>
<dbReference type="SMART" id="SM00543">
    <property type="entry name" value="MIF4G"/>
    <property type="match status" value="1"/>
</dbReference>
<organism evidence="6 7">
    <name type="scientific">Recurvomyces mirabilis</name>
    <dbReference type="NCBI Taxonomy" id="574656"/>
    <lineage>
        <taxon>Eukaryota</taxon>
        <taxon>Fungi</taxon>
        <taxon>Dikarya</taxon>
        <taxon>Ascomycota</taxon>
        <taxon>Pezizomycotina</taxon>
        <taxon>Dothideomycetes</taxon>
        <taxon>Dothideomycetidae</taxon>
        <taxon>Mycosphaerellales</taxon>
        <taxon>Teratosphaeriaceae</taxon>
        <taxon>Recurvomyces</taxon>
    </lineage>
</organism>
<evidence type="ECO:0000256" key="3">
    <source>
        <dbReference type="ARBA" id="ARBA00023242"/>
    </source>
</evidence>
<reference evidence="6" key="1">
    <citation type="submission" date="2023-07" db="EMBL/GenBank/DDBJ databases">
        <title>Black Yeasts Isolated from many extreme environments.</title>
        <authorList>
            <person name="Coleine C."/>
            <person name="Stajich J.E."/>
            <person name="Selbmann L."/>
        </authorList>
    </citation>
    <scope>NUCLEOTIDE SEQUENCE</scope>
    <source>
        <strain evidence="6">CCFEE 5485</strain>
    </source>
</reference>
<protein>
    <submittedName>
        <fullName evidence="6">Suppressor of glycerol defect</fullName>
    </submittedName>
</protein>
<dbReference type="Pfam" id="PF02847">
    <property type="entry name" value="MA3"/>
    <property type="match status" value="1"/>
</dbReference>
<dbReference type="SUPFAM" id="SSF48371">
    <property type="entry name" value="ARM repeat"/>
    <property type="match status" value="1"/>
</dbReference>
<dbReference type="InterPro" id="IPR016024">
    <property type="entry name" value="ARM-type_fold"/>
</dbReference>
<feature type="domain" description="MI" evidence="5">
    <location>
        <begin position="621"/>
        <end position="750"/>
    </location>
</feature>
<comment type="similarity">
    <text evidence="2">Belongs to the CWC22 family.</text>
</comment>
<feature type="compositionally biased region" description="Acidic residues" evidence="4">
    <location>
        <begin position="104"/>
        <end position="138"/>
    </location>
</feature>
<dbReference type="PANTHER" id="PTHR18034:SF4">
    <property type="entry name" value="NUCLEOLAR MIF4G DOMAIN-CONTAINING PROTEIN 1"/>
    <property type="match status" value="1"/>
</dbReference>
<evidence type="ECO:0000259" key="5">
    <source>
        <dbReference type="PROSITE" id="PS51366"/>
    </source>
</evidence>
<dbReference type="FunFam" id="1.25.40.180:FF:000050">
    <property type="entry name" value="Nuclear protein (Sgd1), putative"/>
    <property type="match status" value="1"/>
</dbReference>